<gene>
    <name evidence="2" type="ORF">SAMN04487906_2708</name>
</gene>
<dbReference type="OrthoDB" id="708726at2"/>
<feature type="domain" description="CoA-binding" evidence="1">
    <location>
        <begin position="4"/>
        <end position="113"/>
    </location>
</feature>
<dbReference type="RefSeq" id="WP_038261439.1">
    <property type="nucleotide sequence ID" value="NZ_FPAG01000008.1"/>
</dbReference>
<accession>A0A1I6UXV1</accession>
<evidence type="ECO:0000313" key="2">
    <source>
        <dbReference type="EMBL" id="SFT06194.1"/>
    </source>
</evidence>
<dbReference type="SUPFAM" id="SSF51735">
    <property type="entry name" value="NAD(P)-binding Rossmann-fold domains"/>
    <property type="match status" value="1"/>
</dbReference>
<dbReference type="Gene3D" id="3.40.50.720">
    <property type="entry name" value="NAD(P)-binding Rossmann-like Domain"/>
    <property type="match status" value="1"/>
</dbReference>
<dbReference type="AlphaFoldDB" id="A0A1I6UXV1"/>
<dbReference type="Pfam" id="PF13380">
    <property type="entry name" value="CoA_binding_2"/>
    <property type="match status" value="1"/>
</dbReference>
<evidence type="ECO:0000313" key="3">
    <source>
        <dbReference type="Proteomes" id="UP000183209"/>
    </source>
</evidence>
<dbReference type="InterPro" id="IPR036291">
    <property type="entry name" value="NAD(P)-bd_dom_sf"/>
</dbReference>
<organism evidence="2 3">
    <name type="scientific">Zhouia amylolytica</name>
    <dbReference type="NCBI Taxonomy" id="376730"/>
    <lineage>
        <taxon>Bacteria</taxon>
        <taxon>Pseudomonadati</taxon>
        <taxon>Bacteroidota</taxon>
        <taxon>Flavobacteriia</taxon>
        <taxon>Flavobacteriales</taxon>
        <taxon>Flavobacteriaceae</taxon>
        <taxon>Zhouia</taxon>
    </lineage>
</organism>
<evidence type="ECO:0000259" key="1">
    <source>
        <dbReference type="Pfam" id="PF13380"/>
    </source>
</evidence>
<sequence length="119" mass="13797">MGKTLIMGASLQPSRYSYIALKRLRMYGESVVAFGKHKGRVADVVVEDQLIRYTDIDTVTLYLRPEVQKEFYDYILSLKPNRVIFNPGTENESFYELLEANKIRHEVACTLVLLSTKRY</sequence>
<reference evidence="2 3" key="1">
    <citation type="submission" date="2016-10" db="EMBL/GenBank/DDBJ databases">
        <authorList>
            <person name="de Groot N.N."/>
        </authorList>
    </citation>
    <scope>NUCLEOTIDE SEQUENCE [LARGE SCALE GENOMIC DNA]</scope>
    <source>
        <strain evidence="2 3">CGMCC 1.6114</strain>
    </source>
</reference>
<name>A0A1I6UXV1_9FLAO</name>
<dbReference type="InterPro" id="IPR003781">
    <property type="entry name" value="CoA-bd"/>
</dbReference>
<dbReference type="Proteomes" id="UP000183209">
    <property type="component" value="Unassembled WGS sequence"/>
</dbReference>
<proteinExistence type="predicted"/>
<dbReference type="EMBL" id="FPAG01000008">
    <property type="protein sequence ID" value="SFT06194.1"/>
    <property type="molecule type" value="Genomic_DNA"/>
</dbReference>
<protein>
    <recommendedName>
        <fullName evidence="1">CoA-binding domain-containing protein</fullName>
    </recommendedName>
</protein>